<dbReference type="InterPro" id="IPR052709">
    <property type="entry name" value="Transposase-MT_Hybrid"/>
</dbReference>
<dbReference type="Gene3D" id="3.30.420.10">
    <property type="entry name" value="Ribonuclease H-like superfamily/Ribonuclease H"/>
    <property type="match status" value="1"/>
</dbReference>
<dbReference type="GO" id="GO:0003676">
    <property type="term" value="F:nucleic acid binding"/>
    <property type="evidence" value="ECO:0007669"/>
    <property type="project" value="InterPro"/>
</dbReference>
<dbReference type="OrthoDB" id="616263at2759"/>
<evidence type="ECO:0000313" key="2">
    <source>
        <dbReference type="Proteomes" id="UP000299102"/>
    </source>
</evidence>
<name>A0A4C1VND6_EUMVA</name>
<dbReference type="InterPro" id="IPR036397">
    <property type="entry name" value="RNaseH_sf"/>
</dbReference>
<dbReference type="EMBL" id="BGZK01000369">
    <property type="protein sequence ID" value="GBP39659.1"/>
    <property type="molecule type" value="Genomic_DNA"/>
</dbReference>
<comment type="caution">
    <text evidence="1">The sequence shown here is derived from an EMBL/GenBank/DDBJ whole genome shotgun (WGS) entry which is preliminary data.</text>
</comment>
<gene>
    <name evidence="1" type="ORF">EVAR_25483_1</name>
</gene>
<keyword evidence="2" id="KW-1185">Reference proteome</keyword>
<evidence type="ECO:0000313" key="1">
    <source>
        <dbReference type="EMBL" id="GBP39659.1"/>
    </source>
</evidence>
<proteinExistence type="predicted"/>
<dbReference type="PANTHER" id="PTHR46060:SF1">
    <property type="entry name" value="MARINER MOS1 TRANSPOSASE-LIKE PROTEIN"/>
    <property type="match status" value="1"/>
</dbReference>
<dbReference type="Proteomes" id="UP000299102">
    <property type="component" value="Unassembled WGS sequence"/>
</dbReference>
<dbReference type="AlphaFoldDB" id="A0A4C1VND6"/>
<sequence length="150" mass="17574">MHLLLKAAHARIYTLKFGPQHVKGFPYLLYNMVDNGGEKRPLYKQRQDKAILLHDNAQPHVAKPVKTYLETLQWEVLPHPPYSPDIAPSDFYLFCSMAHGLADQRFHSYEEAKKWIYSWIASKEMSFFRHGILILTERWEKVVASDGQFE</sequence>
<accession>A0A4C1VND6</accession>
<organism evidence="1 2">
    <name type="scientific">Eumeta variegata</name>
    <name type="common">Bagworm moth</name>
    <name type="synonym">Eumeta japonica</name>
    <dbReference type="NCBI Taxonomy" id="151549"/>
    <lineage>
        <taxon>Eukaryota</taxon>
        <taxon>Metazoa</taxon>
        <taxon>Ecdysozoa</taxon>
        <taxon>Arthropoda</taxon>
        <taxon>Hexapoda</taxon>
        <taxon>Insecta</taxon>
        <taxon>Pterygota</taxon>
        <taxon>Neoptera</taxon>
        <taxon>Endopterygota</taxon>
        <taxon>Lepidoptera</taxon>
        <taxon>Glossata</taxon>
        <taxon>Ditrysia</taxon>
        <taxon>Tineoidea</taxon>
        <taxon>Psychidae</taxon>
        <taxon>Oiketicinae</taxon>
        <taxon>Eumeta</taxon>
    </lineage>
</organism>
<dbReference type="PANTHER" id="PTHR46060">
    <property type="entry name" value="MARINER MOS1 TRANSPOSASE-LIKE PROTEIN"/>
    <property type="match status" value="1"/>
</dbReference>
<protein>
    <submittedName>
        <fullName evidence="1">Mariner Mos1 transposase</fullName>
    </submittedName>
</protein>
<dbReference type="STRING" id="151549.A0A4C1VND6"/>
<reference evidence="1 2" key="1">
    <citation type="journal article" date="2019" name="Commun. Biol.">
        <title>The bagworm genome reveals a unique fibroin gene that provides high tensile strength.</title>
        <authorList>
            <person name="Kono N."/>
            <person name="Nakamura H."/>
            <person name="Ohtoshi R."/>
            <person name="Tomita M."/>
            <person name="Numata K."/>
            <person name="Arakawa K."/>
        </authorList>
    </citation>
    <scope>NUCLEOTIDE SEQUENCE [LARGE SCALE GENOMIC DNA]</scope>
</reference>